<evidence type="ECO:0000313" key="3">
    <source>
        <dbReference type="Proteomes" id="UP000003730"/>
    </source>
</evidence>
<dbReference type="Gene3D" id="3.30.70.120">
    <property type="match status" value="1"/>
</dbReference>
<evidence type="ECO:0000313" key="2">
    <source>
        <dbReference type="EMBL" id="EGV42739.1"/>
    </source>
</evidence>
<dbReference type="Proteomes" id="UP000003730">
    <property type="component" value="Unassembled WGS sequence"/>
</dbReference>
<protein>
    <submittedName>
        <fullName evidence="2">Uncharacterized protein</fullName>
    </submittedName>
</protein>
<dbReference type="RefSeq" id="WP_008638555.1">
    <property type="nucleotide sequence ID" value="NZ_AFXZ01000044.1"/>
</dbReference>
<keyword evidence="3" id="KW-1185">Reference proteome</keyword>
<reference evidence="2 3" key="1">
    <citation type="journal article" date="2008" name="Int. J. Syst. Evol. Microbiol.">
        <title>Bizionia argentinensis sp. nov., isolated from surface marine water in Antarctica.</title>
        <authorList>
            <person name="Bercovich A."/>
            <person name="Vazquez S.C."/>
            <person name="Yankilevich P."/>
            <person name="Coria S.H."/>
            <person name="Foti M."/>
            <person name="Hernandez E."/>
            <person name="Vidal A."/>
            <person name="Ruberto L."/>
            <person name="Melo C."/>
            <person name="Marenssi S."/>
            <person name="Criscuolo M."/>
            <person name="Memoli M."/>
            <person name="Arguelles M."/>
            <person name="Mac Cormack W.P."/>
        </authorList>
    </citation>
    <scope>NUCLEOTIDE SEQUENCE [LARGE SCALE GENOMIC DNA]</scope>
    <source>
        <strain evidence="2 3">JUB59</strain>
    </source>
</reference>
<sequence length="113" mass="13415">MKDLITIRIYFEYGQKIKNQSLWKKLFASDFSTELMKSAKAFGLHQVLHLNVNKGYLSNQKMNWGTNEIRHHKHPHLIEIMDSELKINQFLKEQKHLLDETKIVIVKNEVVLK</sequence>
<dbReference type="InterPro" id="IPR015867">
    <property type="entry name" value="N-reg_PII/ATP_PRibTrfase_C"/>
</dbReference>
<dbReference type="InterPro" id="IPR011322">
    <property type="entry name" value="N-reg_PII-like_a/b"/>
</dbReference>
<dbReference type="Pfam" id="PF02641">
    <property type="entry name" value="DUF190"/>
    <property type="match status" value="1"/>
</dbReference>
<dbReference type="SUPFAM" id="SSF54913">
    <property type="entry name" value="GlnB-like"/>
    <property type="match status" value="1"/>
</dbReference>
<dbReference type="AlphaFoldDB" id="G2EFL8"/>
<organism evidence="2 3">
    <name type="scientific">Bizionia argentinensis JUB59</name>
    <dbReference type="NCBI Taxonomy" id="1046627"/>
    <lineage>
        <taxon>Bacteria</taxon>
        <taxon>Pseudomonadati</taxon>
        <taxon>Bacteroidota</taxon>
        <taxon>Flavobacteriia</taxon>
        <taxon>Flavobacteriales</taxon>
        <taxon>Flavobacteriaceae</taxon>
        <taxon>Bizionia</taxon>
    </lineage>
</organism>
<evidence type="ECO:0000256" key="1">
    <source>
        <dbReference type="ARBA" id="ARBA00010554"/>
    </source>
</evidence>
<proteinExistence type="inferred from homology"/>
<comment type="similarity">
    <text evidence="1">Belongs to the UPF0166 family.</text>
</comment>
<dbReference type="InterPro" id="IPR003793">
    <property type="entry name" value="UPF0166"/>
</dbReference>
<dbReference type="EMBL" id="AFXZ01000044">
    <property type="protein sequence ID" value="EGV42739.1"/>
    <property type="molecule type" value="Genomic_DNA"/>
</dbReference>
<name>G2EFL8_9FLAO</name>
<dbReference type="eggNOG" id="ENOG50331HY">
    <property type="taxonomic scope" value="Bacteria"/>
</dbReference>
<dbReference type="STRING" id="1046627.BZARG_2500"/>
<gene>
    <name evidence="2" type="ORF">BZARG_2500</name>
</gene>
<accession>G2EFL8</accession>
<dbReference type="OrthoDB" id="954468at2"/>
<comment type="caution">
    <text evidence="2">The sequence shown here is derived from an EMBL/GenBank/DDBJ whole genome shotgun (WGS) entry which is preliminary data.</text>
</comment>